<protein>
    <submittedName>
        <fullName evidence="4">HAD family hydrolase</fullName>
        <ecNumber evidence="4">3.1.3.-</ecNumber>
    </submittedName>
</protein>
<dbReference type="InterPro" id="IPR023214">
    <property type="entry name" value="HAD_sf"/>
</dbReference>
<dbReference type="PANTHER" id="PTHR46470">
    <property type="entry name" value="N-ACYLNEURAMINATE-9-PHOSPHATASE"/>
    <property type="match status" value="1"/>
</dbReference>
<dbReference type="SFLD" id="SFLDG01129">
    <property type="entry name" value="C1.5:_HAD__Beta-PGM__Phosphata"/>
    <property type="match status" value="1"/>
</dbReference>
<evidence type="ECO:0000256" key="1">
    <source>
        <dbReference type="ARBA" id="ARBA00001946"/>
    </source>
</evidence>
<dbReference type="RefSeq" id="WP_369665305.1">
    <property type="nucleotide sequence ID" value="NZ_JBDKXB010000001.1"/>
</dbReference>
<dbReference type="InterPro" id="IPR051400">
    <property type="entry name" value="HAD-like_hydrolase"/>
</dbReference>
<dbReference type="PANTHER" id="PTHR46470:SF4">
    <property type="entry name" value="5-AMINO-6-(5-PHOSPHO-D-RIBITYLAMINO)URACIL PHOSPHATASE YIGB"/>
    <property type="match status" value="1"/>
</dbReference>
<dbReference type="EC" id="3.1.3.-" evidence="4"/>
<dbReference type="InterPro" id="IPR036412">
    <property type="entry name" value="HAD-like_sf"/>
</dbReference>
<comment type="caution">
    <text evidence="4">The sequence shown here is derived from an EMBL/GenBank/DDBJ whole genome shotgun (WGS) entry which is preliminary data.</text>
</comment>
<evidence type="ECO:0000313" key="4">
    <source>
        <dbReference type="EMBL" id="MEY6430923.1"/>
    </source>
</evidence>
<dbReference type="Gene3D" id="1.20.120.1600">
    <property type="match status" value="1"/>
</dbReference>
<accession>A0ABV4B9A8</accession>
<comment type="cofactor">
    <cofactor evidence="1">
        <name>Mg(2+)</name>
        <dbReference type="ChEBI" id="CHEBI:18420"/>
    </cofactor>
</comment>
<evidence type="ECO:0000313" key="5">
    <source>
        <dbReference type="Proteomes" id="UP001564408"/>
    </source>
</evidence>
<dbReference type="NCBIfam" id="TIGR01549">
    <property type="entry name" value="HAD-SF-IA-v1"/>
    <property type="match status" value="1"/>
</dbReference>
<dbReference type="InterPro" id="IPR006439">
    <property type="entry name" value="HAD-SF_hydro_IA"/>
</dbReference>
<dbReference type="SFLD" id="SFLDS00003">
    <property type="entry name" value="Haloacid_Dehalogenase"/>
    <property type="match status" value="1"/>
</dbReference>
<keyword evidence="2 4" id="KW-0378">Hydrolase</keyword>
<dbReference type="EMBL" id="JBDKXB010000001">
    <property type="protein sequence ID" value="MEY6430923.1"/>
    <property type="molecule type" value="Genomic_DNA"/>
</dbReference>
<dbReference type="SUPFAM" id="SSF56784">
    <property type="entry name" value="HAD-like"/>
    <property type="match status" value="1"/>
</dbReference>
<reference evidence="4 5" key="1">
    <citation type="submission" date="2024-05" db="EMBL/GenBank/DDBJ databases">
        <title>Genome Sequence and Characterization of the New Strain Purple Sulfur Bacterium of Genus Thioalkalicoccus.</title>
        <authorList>
            <person name="Bryantseva I.A."/>
            <person name="Kyndt J.A."/>
            <person name="Imhoff J.F."/>
        </authorList>
    </citation>
    <scope>NUCLEOTIDE SEQUENCE [LARGE SCALE GENOMIC DNA]</scope>
    <source>
        <strain evidence="4 5">Um2</strain>
    </source>
</reference>
<dbReference type="Proteomes" id="UP001564408">
    <property type="component" value="Unassembled WGS sequence"/>
</dbReference>
<dbReference type="Pfam" id="PF00702">
    <property type="entry name" value="Hydrolase"/>
    <property type="match status" value="1"/>
</dbReference>
<dbReference type="NCBIfam" id="TIGR01509">
    <property type="entry name" value="HAD-SF-IA-v3"/>
    <property type="match status" value="1"/>
</dbReference>
<evidence type="ECO:0000256" key="3">
    <source>
        <dbReference type="ARBA" id="ARBA00022842"/>
    </source>
</evidence>
<dbReference type="PRINTS" id="PR00413">
    <property type="entry name" value="HADHALOGNASE"/>
</dbReference>
<sequence>MTYRLLTIDLDDTLWPCAPVIEAAEAALHAWLTRAAPRLVAVHDPASLSRHRRALMAAHPARAHDLSWVRHQSLVELLVDFGYDPALADQGLALFLEHRRQVVPFADVVPALEVLAESCRLVSITNGNADVTRSPLRDLFDLSLTAAAVGAAKPDPAMFHRALDWAGVSADQALHIGDDPYLDVAAARDLGFATVWVNRSGQAWPAALAPPSRIVGDLGELVPWLTGDDDAF</sequence>
<evidence type="ECO:0000256" key="2">
    <source>
        <dbReference type="ARBA" id="ARBA00022801"/>
    </source>
</evidence>
<proteinExistence type="predicted"/>
<organism evidence="4 5">
    <name type="scientific">Thioalkalicoccus limnaeus</name>
    <dbReference type="NCBI Taxonomy" id="120681"/>
    <lineage>
        <taxon>Bacteria</taxon>
        <taxon>Pseudomonadati</taxon>
        <taxon>Pseudomonadota</taxon>
        <taxon>Gammaproteobacteria</taxon>
        <taxon>Chromatiales</taxon>
        <taxon>Chromatiaceae</taxon>
        <taxon>Thioalkalicoccus</taxon>
    </lineage>
</organism>
<keyword evidence="5" id="KW-1185">Reference proteome</keyword>
<dbReference type="GO" id="GO:0016787">
    <property type="term" value="F:hydrolase activity"/>
    <property type="evidence" value="ECO:0007669"/>
    <property type="project" value="UniProtKB-KW"/>
</dbReference>
<keyword evidence="3" id="KW-0460">Magnesium</keyword>
<name>A0ABV4B9A8_9GAMM</name>
<gene>
    <name evidence="4" type="ORF">ABC977_00695</name>
</gene>
<dbReference type="Gene3D" id="3.40.50.1000">
    <property type="entry name" value="HAD superfamily/HAD-like"/>
    <property type="match status" value="1"/>
</dbReference>